<evidence type="ECO:0000313" key="4">
    <source>
        <dbReference type="Proteomes" id="UP000184368"/>
    </source>
</evidence>
<name>A0A1M5FJD6_9BACT</name>
<evidence type="ECO:0000256" key="1">
    <source>
        <dbReference type="SAM" id="SignalP"/>
    </source>
</evidence>
<organism evidence="3 4">
    <name type="scientific">Cnuella takakiae</name>
    <dbReference type="NCBI Taxonomy" id="1302690"/>
    <lineage>
        <taxon>Bacteria</taxon>
        <taxon>Pseudomonadati</taxon>
        <taxon>Bacteroidota</taxon>
        <taxon>Chitinophagia</taxon>
        <taxon>Chitinophagales</taxon>
        <taxon>Chitinophagaceae</taxon>
        <taxon>Cnuella</taxon>
    </lineage>
</organism>
<gene>
    <name evidence="3" type="ORF">SAMN05444008_11432</name>
</gene>
<evidence type="ECO:0000259" key="2">
    <source>
        <dbReference type="Pfam" id="PF20243"/>
    </source>
</evidence>
<sequence length="251" mass="27703">MKSFLLPLLFFILLLSGCSKEVSQQGSMAPTATLKIKFEHQFKGQPLELNTNYQNDFGEAFSIGRFKYYISNIVLYRGSNASVLPETYFLIDENDTASKTLRIPIAAGNYDQMHLLLGVDSARNVSGAQTGALDPLNDMFWTWNTGYIMVKLEGSSPLSTQPNNRIQYHIGGFSGAYSALRQMETGFPSSVEVKSGQTLTVTFNADLQRWFNGVHDLPIAGQTVAMTPGPLSARYADNAVSMFSVKDARVQ</sequence>
<dbReference type="AlphaFoldDB" id="A0A1M5FJD6"/>
<dbReference type="InterPro" id="IPR046863">
    <property type="entry name" value="MbnP-like_dom"/>
</dbReference>
<dbReference type="Proteomes" id="UP000184368">
    <property type="component" value="Unassembled WGS sequence"/>
</dbReference>
<dbReference type="Pfam" id="PF20243">
    <property type="entry name" value="MbnP"/>
    <property type="match status" value="1"/>
</dbReference>
<accession>A0A1M5FJD6</accession>
<feature type="signal peptide" evidence="1">
    <location>
        <begin position="1"/>
        <end position="21"/>
    </location>
</feature>
<feature type="chain" id="PRO_5012793323" description="Copper-binding protein MbnP-like domain-containing protein" evidence="1">
    <location>
        <begin position="22"/>
        <end position="251"/>
    </location>
</feature>
<dbReference type="EMBL" id="FQUO01000014">
    <property type="protein sequence ID" value="SHF91595.1"/>
    <property type="molecule type" value="Genomic_DNA"/>
</dbReference>
<evidence type="ECO:0000313" key="3">
    <source>
        <dbReference type="EMBL" id="SHF91595.1"/>
    </source>
</evidence>
<reference evidence="3 4" key="1">
    <citation type="submission" date="2016-11" db="EMBL/GenBank/DDBJ databases">
        <authorList>
            <person name="Jaros S."/>
            <person name="Januszkiewicz K."/>
            <person name="Wedrychowicz H."/>
        </authorList>
    </citation>
    <scope>NUCLEOTIDE SEQUENCE [LARGE SCALE GENOMIC DNA]</scope>
    <source>
        <strain evidence="3 4">DSM 26897</strain>
    </source>
</reference>
<dbReference type="STRING" id="1302690.BUE76_19045"/>
<feature type="domain" description="Copper-binding protein MbnP-like" evidence="2">
    <location>
        <begin position="32"/>
        <end position="214"/>
    </location>
</feature>
<protein>
    <recommendedName>
        <fullName evidence="2">Copper-binding protein MbnP-like domain-containing protein</fullName>
    </recommendedName>
</protein>
<dbReference type="PROSITE" id="PS51257">
    <property type="entry name" value="PROKAR_LIPOPROTEIN"/>
    <property type="match status" value="1"/>
</dbReference>
<keyword evidence="1" id="KW-0732">Signal</keyword>
<keyword evidence="4" id="KW-1185">Reference proteome</keyword>
<proteinExistence type="predicted"/>